<dbReference type="InterPro" id="IPR002213">
    <property type="entry name" value="UDP_glucos_trans"/>
</dbReference>
<feature type="domain" description="Erythromycin biosynthesis protein CIII-like C-terminal" evidence="1">
    <location>
        <begin position="298"/>
        <end position="398"/>
    </location>
</feature>
<dbReference type="AlphaFoldDB" id="A0A1C7NS55"/>
<dbReference type="EMBL" id="LGLV01000029">
    <property type="protein sequence ID" value="OBZ91952.1"/>
    <property type="molecule type" value="Genomic_DNA"/>
</dbReference>
<dbReference type="GO" id="GO:0008194">
    <property type="term" value="F:UDP-glycosyltransferase activity"/>
    <property type="evidence" value="ECO:0007669"/>
    <property type="project" value="InterPro"/>
</dbReference>
<proteinExistence type="predicted"/>
<dbReference type="PANTHER" id="PTHR48050">
    <property type="entry name" value="STEROL 3-BETA-GLUCOSYLTRANSFERASE"/>
    <property type="match status" value="1"/>
</dbReference>
<dbReference type="PANTHER" id="PTHR48050:SF13">
    <property type="entry name" value="STEROL 3-BETA-GLUCOSYLTRANSFERASE UGT80A2"/>
    <property type="match status" value="1"/>
</dbReference>
<reference evidence="2 3" key="1">
    <citation type="journal article" date="2016" name="Syst. Appl. Microbiol.">
        <title>Pararhizobium polonicum sp. nov. isolated from tumors on stone fruit rootstocks.</title>
        <authorList>
            <person name="Pulawska J."/>
            <person name="Kuzmanovic N."/>
            <person name="Willems A."/>
            <person name="Pothier J.F."/>
        </authorList>
    </citation>
    <scope>NUCLEOTIDE SEQUENCE [LARGE SCALE GENOMIC DNA]</scope>
    <source>
        <strain evidence="2 3">F5.1</strain>
    </source>
</reference>
<dbReference type="SUPFAM" id="SSF53756">
    <property type="entry name" value="UDP-Glycosyltransferase/glycogen phosphorylase"/>
    <property type="match status" value="1"/>
</dbReference>
<dbReference type="InterPro" id="IPR010610">
    <property type="entry name" value="EryCIII-like_C"/>
</dbReference>
<organism evidence="2 3">
    <name type="scientific">Pararhizobium polonicum</name>
    <dbReference type="NCBI Taxonomy" id="1612624"/>
    <lineage>
        <taxon>Bacteria</taxon>
        <taxon>Pseudomonadati</taxon>
        <taxon>Pseudomonadota</taxon>
        <taxon>Alphaproteobacteria</taxon>
        <taxon>Hyphomicrobiales</taxon>
        <taxon>Rhizobiaceae</taxon>
        <taxon>Rhizobium/Agrobacterium group</taxon>
        <taxon>Pararhizobium</taxon>
    </lineage>
</organism>
<dbReference type="GO" id="GO:0016758">
    <property type="term" value="F:hexosyltransferase activity"/>
    <property type="evidence" value="ECO:0007669"/>
    <property type="project" value="UniProtKB-ARBA"/>
</dbReference>
<dbReference type="PATRIC" id="fig|1612624.7.peg.4049"/>
<keyword evidence="3" id="KW-1185">Reference proteome</keyword>
<name>A0A1C7NS55_9HYPH</name>
<dbReference type="RefSeq" id="WP_068959376.1">
    <property type="nucleotide sequence ID" value="NZ_LGLV01000029.1"/>
</dbReference>
<dbReference type="Proteomes" id="UP000093111">
    <property type="component" value="Unassembled WGS sequence"/>
</dbReference>
<evidence type="ECO:0000259" key="1">
    <source>
        <dbReference type="Pfam" id="PF06722"/>
    </source>
</evidence>
<gene>
    <name evidence="2" type="ORF">ADU59_29290</name>
</gene>
<keyword evidence="2" id="KW-0808">Transferase</keyword>
<dbReference type="InterPro" id="IPR050426">
    <property type="entry name" value="Glycosyltransferase_28"/>
</dbReference>
<protein>
    <submittedName>
        <fullName evidence="2">Glycosyl transferase family 1</fullName>
    </submittedName>
</protein>
<dbReference type="OrthoDB" id="139086at2"/>
<dbReference type="GO" id="GO:0017000">
    <property type="term" value="P:antibiotic biosynthetic process"/>
    <property type="evidence" value="ECO:0007669"/>
    <property type="project" value="UniProtKB-ARBA"/>
</dbReference>
<sequence length="421" mass="46372">MTQPKVIAFFPEASYGAALNCVGIAQELRRLGARPVFICHPGFRGVFSEYGFPEYQLQPAGSDSQTDWTDFINRHQDAFRQTPLEQVKSYVAPTWEAIVDTAIAAEEPLRQLLAQLKPSAIVLDNVVMFPAIANAGVPWVRVVSCAETELPDPRVPPYLSGCGGEPGPEWAAFSHAYAKAVAPAHKRMNAFLAECGLTPLPLSQFLENSPFLNLLLSPKAVRFERENPLDPQKFVYLDGCIRQEAPYTLPHFASHQDAPLVLASFGSLGAMDVSMIKRMIGVFETLPYRFIVNVGPWRDEYSRIPDNVFLESWFPQPSIVEQSSLFIHHGGNNSFCEALYFGVPSLVMPFCWDGHDNARRAQDAGVGRALDRYRWSDGELAASITGLLDNPALHDTLATNAHAMKEAAGVTVAAKAILDLI</sequence>
<comment type="caution">
    <text evidence="2">The sequence shown here is derived from an EMBL/GenBank/DDBJ whole genome shotgun (WGS) entry which is preliminary data.</text>
</comment>
<evidence type="ECO:0000313" key="3">
    <source>
        <dbReference type="Proteomes" id="UP000093111"/>
    </source>
</evidence>
<dbReference type="STRING" id="1612624.ADU59_29290"/>
<evidence type="ECO:0000313" key="2">
    <source>
        <dbReference type="EMBL" id="OBZ91952.1"/>
    </source>
</evidence>
<dbReference type="Pfam" id="PF06722">
    <property type="entry name" value="EryCIII-like_C"/>
    <property type="match status" value="1"/>
</dbReference>
<dbReference type="CDD" id="cd03784">
    <property type="entry name" value="GT1_Gtf-like"/>
    <property type="match status" value="1"/>
</dbReference>
<dbReference type="Gene3D" id="3.40.50.2000">
    <property type="entry name" value="Glycogen Phosphorylase B"/>
    <property type="match status" value="2"/>
</dbReference>
<accession>A0A1C7NS55</accession>